<dbReference type="EMBL" id="QWGP01000018">
    <property type="protein sequence ID" value="RHZ93245.1"/>
    <property type="molecule type" value="Genomic_DNA"/>
</dbReference>
<dbReference type="Gene3D" id="2.60.40.1880">
    <property type="entry name" value="Invasion associated locus B (IalB) protein"/>
    <property type="match status" value="1"/>
</dbReference>
<dbReference type="Pfam" id="PF06776">
    <property type="entry name" value="IalB"/>
    <property type="match status" value="1"/>
</dbReference>
<dbReference type="RefSeq" id="WP_011337738.1">
    <property type="nucleotide sequence ID" value="NZ_BJXO01000012.1"/>
</dbReference>
<dbReference type="InterPro" id="IPR010642">
    <property type="entry name" value="Invasion_prot_B"/>
</dbReference>
<dbReference type="InterPro" id="IPR038696">
    <property type="entry name" value="IalB_sf"/>
</dbReference>
<name>A0AAX1UIM0_CERSP</name>
<sequence length="222" mass="22725">MSSKQLKTLCVMALGLALAPAAWAQDTPAAPAADAPAAQAPAEGAAAPQGLSMGQEDPADGIGSTYVAATHGDWEQRCVRTEDGADPCQMYQLLKDGEGNSVAEISMFALPAGQQAAAGATIVAPLETLLTANLTMGVDAAKPKVYPFSWCNRAGCFARVGFTQAEVDAFKKGNKSVVTIVPAVAPDQKVALNVSLKGFTAAYDAVKASNEKAEAAQKPAAE</sequence>
<feature type="chain" id="PRO_5044027457" evidence="2">
    <location>
        <begin position="25"/>
        <end position="222"/>
    </location>
</feature>
<proteinExistence type="predicted"/>
<protein>
    <submittedName>
        <fullName evidence="3">Invasion associated locus B family protein</fullName>
    </submittedName>
</protein>
<gene>
    <name evidence="3" type="ORF">D1114_15095</name>
</gene>
<feature type="region of interest" description="Disordered" evidence="1">
    <location>
        <begin position="30"/>
        <end position="65"/>
    </location>
</feature>
<comment type="caution">
    <text evidence="3">The sequence shown here is derived from an EMBL/GenBank/DDBJ whole genome shotgun (WGS) entry which is preliminary data.</text>
</comment>
<dbReference type="AlphaFoldDB" id="A0AAX1UIM0"/>
<keyword evidence="2" id="KW-0732">Signal</keyword>
<dbReference type="GeneID" id="67446514"/>
<evidence type="ECO:0000313" key="4">
    <source>
        <dbReference type="Proteomes" id="UP000266305"/>
    </source>
</evidence>
<evidence type="ECO:0000256" key="2">
    <source>
        <dbReference type="SAM" id="SignalP"/>
    </source>
</evidence>
<reference evidence="3 4" key="1">
    <citation type="submission" date="2018-08" db="EMBL/GenBank/DDBJ databases">
        <title>Draft genome sequence of Rhodobacter sphaeroides FY.</title>
        <authorList>
            <person name="Rayyan A."/>
            <person name="Meyer T.E."/>
            <person name="Kyndt J.A."/>
        </authorList>
    </citation>
    <scope>NUCLEOTIDE SEQUENCE [LARGE SCALE GENOMIC DNA]</scope>
    <source>
        <strain evidence="3 4">FY</strain>
    </source>
</reference>
<organism evidence="3 4">
    <name type="scientific">Cereibacter sphaeroides</name>
    <name type="common">Rhodobacter sphaeroides</name>
    <dbReference type="NCBI Taxonomy" id="1063"/>
    <lineage>
        <taxon>Bacteria</taxon>
        <taxon>Pseudomonadati</taxon>
        <taxon>Pseudomonadota</taxon>
        <taxon>Alphaproteobacteria</taxon>
        <taxon>Rhodobacterales</taxon>
        <taxon>Paracoccaceae</taxon>
        <taxon>Cereibacter</taxon>
    </lineage>
</organism>
<feature type="compositionally biased region" description="Low complexity" evidence="1">
    <location>
        <begin position="30"/>
        <end position="50"/>
    </location>
</feature>
<evidence type="ECO:0000256" key="1">
    <source>
        <dbReference type="SAM" id="MobiDB-lite"/>
    </source>
</evidence>
<accession>A0AAX1UIM0</accession>
<dbReference type="Proteomes" id="UP000266305">
    <property type="component" value="Unassembled WGS sequence"/>
</dbReference>
<evidence type="ECO:0000313" key="3">
    <source>
        <dbReference type="EMBL" id="RHZ93245.1"/>
    </source>
</evidence>
<feature type="signal peptide" evidence="2">
    <location>
        <begin position="1"/>
        <end position="24"/>
    </location>
</feature>